<reference evidence="1" key="1">
    <citation type="journal article" date="2012" name="Nature">
        <title>The tomato genome sequence provides insights into fleshy fruit evolution.</title>
        <authorList>
            <consortium name="Tomato Genome Consortium"/>
        </authorList>
    </citation>
    <scope>NUCLEOTIDE SEQUENCE [LARGE SCALE GENOMIC DNA]</scope>
    <source>
        <strain evidence="1">cv. Heinz 1706</strain>
    </source>
</reference>
<dbReference type="Gramene" id="Solyc01g014050.1.1">
    <property type="protein sequence ID" value="Solyc01g014050.1.1"/>
    <property type="gene ID" value="Solyc01g014050.1"/>
</dbReference>
<dbReference type="PANTHER" id="PTHR33499:SF41">
    <property type="entry name" value="TRANSPOSON PROTEIN, CACTA, EN_SPM SUB-CLASS"/>
    <property type="match status" value="1"/>
</dbReference>
<organism evidence="1">
    <name type="scientific">Solanum lycopersicum</name>
    <name type="common">Tomato</name>
    <name type="synonym">Lycopersicon esculentum</name>
    <dbReference type="NCBI Taxonomy" id="4081"/>
    <lineage>
        <taxon>Eukaryota</taxon>
        <taxon>Viridiplantae</taxon>
        <taxon>Streptophyta</taxon>
        <taxon>Embryophyta</taxon>
        <taxon>Tracheophyta</taxon>
        <taxon>Spermatophyta</taxon>
        <taxon>Magnoliopsida</taxon>
        <taxon>eudicotyledons</taxon>
        <taxon>Gunneridae</taxon>
        <taxon>Pentapetalae</taxon>
        <taxon>asterids</taxon>
        <taxon>lamiids</taxon>
        <taxon>Solanales</taxon>
        <taxon>Solanaceae</taxon>
        <taxon>Solanoideae</taxon>
        <taxon>Solaneae</taxon>
        <taxon>Solanum</taxon>
        <taxon>Solanum subgen. Lycopersicon</taxon>
    </lineage>
</organism>
<sequence>MRSLWNNYRGSLHQIMKSKPFGDALKDVPRGVDKSDWEWLVKEHLLSHKFMETSEINIVNMSKLSMPHRTGSKPIREITYEL</sequence>
<proteinExistence type="predicted"/>
<dbReference type="OMA" id="SHKFMET"/>
<dbReference type="InParanoid" id="K4AU42"/>
<dbReference type="AlphaFoldDB" id="K4AU42"/>
<dbReference type="PhylomeDB" id="K4AU42"/>
<dbReference type="HOGENOM" id="CLU_2562759_0_0_1"/>
<name>K4AU42_SOLLC</name>
<dbReference type="Proteomes" id="UP000004994">
    <property type="component" value="Chromosome 1"/>
</dbReference>
<protein>
    <submittedName>
        <fullName evidence="1">Uncharacterized protein</fullName>
    </submittedName>
</protein>
<keyword evidence="2" id="KW-1185">Reference proteome</keyword>
<dbReference type="PANTHER" id="PTHR33499">
    <property type="entry name" value="OS12G0282400 PROTEIN-RELATED"/>
    <property type="match status" value="1"/>
</dbReference>
<dbReference type="EnsemblPlants" id="Solyc01g014050.1.1">
    <property type="protein sequence ID" value="Solyc01g014050.1.1"/>
    <property type="gene ID" value="Solyc01g014050.1"/>
</dbReference>
<evidence type="ECO:0000313" key="1">
    <source>
        <dbReference type="EnsemblPlants" id="Solyc01g014050.1.1"/>
    </source>
</evidence>
<dbReference type="PaxDb" id="4081-Solyc01g014050.1.1"/>
<reference evidence="1" key="2">
    <citation type="submission" date="2015-06" db="UniProtKB">
        <authorList>
            <consortium name="EnsemblPlants"/>
        </authorList>
    </citation>
    <scope>IDENTIFICATION</scope>
    <source>
        <strain evidence="1">cv. Heinz 1706</strain>
    </source>
</reference>
<accession>K4AU42</accession>
<evidence type="ECO:0000313" key="2">
    <source>
        <dbReference type="Proteomes" id="UP000004994"/>
    </source>
</evidence>